<keyword evidence="2" id="KW-0503">Monooxygenase</keyword>
<dbReference type="PANTHER" id="PTHR46696:SF6">
    <property type="entry name" value="P450, PUTATIVE (EUROFUNG)-RELATED"/>
    <property type="match status" value="1"/>
</dbReference>
<dbReference type="RefSeq" id="WP_260045384.1">
    <property type="nucleotide sequence ID" value="NZ_JANZXA010000004.1"/>
</dbReference>
<keyword evidence="2" id="KW-0349">Heme</keyword>
<name>A0ABT2I3F6_9SPHN</name>
<dbReference type="Pfam" id="PF00067">
    <property type="entry name" value="p450"/>
    <property type="match status" value="2"/>
</dbReference>
<dbReference type="InterPro" id="IPR002397">
    <property type="entry name" value="Cyt_P450_B"/>
</dbReference>
<organism evidence="3 4">
    <name type="scientific">Novosphingobium mangrovi</name>
    <name type="common">ex Huang et al. 2023</name>
    <dbReference type="NCBI Taxonomy" id="2976432"/>
    <lineage>
        <taxon>Bacteria</taxon>
        <taxon>Pseudomonadati</taxon>
        <taxon>Pseudomonadota</taxon>
        <taxon>Alphaproteobacteria</taxon>
        <taxon>Sphingomonadales</taxon>
        <taxon>Sphingomonadaceae</taxon>
        <taxon>Novosphingobium</taxon>
    </lineage>
</organism>
<comment type="similarity">
    <text evidence="1 2">Belongs to the cytochrome P450 family.</text>
</comment>
<keyword evidence="4" id="KW-1185">Reference proteome</keyword>
<protein>
    <submittedName>
        <fullName evidence="3">Cytochrome P450</fullName>
    </submittedName>
</protein>
<reference evidence="3" key="1">
    <citation type="submission" date="2022-09" db="EMBL/GenBank/DDBJ databases">
        <title>Novosphingobium sp. Nov., a polycyclic aromatic hydrocarbon-degrading bacterium isolated form mangrove sediments in HongKong.</title>
        <authorList>
            <person name="Hu Z."/>
        </authorList>
    </citation>
    <scope>NUCLEOTIDE SEQUENCE</scope>
    <source>
        <strain evidence="3">HK4-1</strain>
    </source>
</reference>
<gene>
    <name evidence="3" type="ORF">NZK81_07235</name>
</gene>
<dbReference type="PROSITE" id="PS00086">
    <property type="entry name" value="CYTOCHROME_P450"/>
    <property type="match status" value="1"/>
</dbReference>
<keyword evidence="2" id="KW-0408">Iron</keyword>
<dbReference type="PRINTS" id="PR00359">
    <property type="entry name" value="BP450"/>
</dbReference>
<dbReference type="InterPro" id="IPR001128">
    <property type="entry name" value="Cyt_P450"/>
</dbReference>
<proteinExistence type="inferred from homology"/>
<evidence type="ECO:0000313" key="4">
    <source>
        <dbReference type="Proteomes" id="UP001165583"/>
    </source>
</evidence>
<dbReference type="SUPFAM" id="SSF48264">
    <property type="entry name" value="Cytochrome P450"/>
    <property type="match status" value="1"/>
</dbReference>
<dbReference type="InterPro" id="IPR036396">
    <property type="entry name" value="Cyt_P450_sf"/>
</dbReference>
<dbReference type="InterPro" id="IPR017972">
    <property type="entry name" value="Cyt_P450_CS"/>
</dbReference>
<evidence type="ECO:0000313" key="3">
    <source>
        <dbReference type="EMBL" id="MCT2399336.1"/>
    </source>
</evidence>
<sequence>MNAASLSLLAPVPNHVPEAAVFDFDMFHDPGLLEDPHQRVLELARQAPPVFWTPRNGGHWIFLGRDAAFDGARDSSSFSSEMMPHDQMMAMLAMMPKGSPHVPIPYPILLDPPLHERYRQPLQTVFSPRTVSSLKDKIRELAVDLIDPIVDQGRCEFMSAVAEPLPVQIFLKMLGLPLDMMPQYRALVKENLAAQGADADAGAAAMQRLIKVAAIMRDEILDRRDNPRDDILSMLWKVEIDGKPITLEDMENYGVLLFIAGLDTVMNAMGYAVRHLAQDLELQDRLRADPGLIPKAAEEMLRLYSFVVPVRRVARDLEFGGLQMKANERVMLYLPGASLDPAAYADPGIYDLERDNKSHIAFNAGPHRCLGAHLARLELQTLYEELLARMPRFRLDPERPATFLCSHILGVDTLHLVWDS</sequence>
<dbReference type="EMBL" id="JANZXA010000004">
    <property type="protein sequence ID" value="MCT2399336.1"/>
    <property type="molecule type" value="Genomic_DNA"/>
</dbReference>
<evidence type="ECO:0000256" key="2">
    <source>
        <dbReference type="RuleBase" id="RU000461"/>
    </source>
</evidence>
<accession>A0ABT2I3F6</accession>
<evidence type="ECO:0000256" key="1">
    <source>
        <dbReference type="ARBA" id="ARBA00010617"/>
    </source>
</evidence>
<dbReference type="Gene3D" id="1.10.630.10">
    <property type="entry name" value="Cytochrome P450"/>
    <property type="match status" value="1"/>
</dbReference>
<dbReference type="PANTHER" id="PTHR46696">
    <property type="entry name" value="P450, PUTATIVE (EUROFUNG)-RELATED"/>
    <property type="match status" value="1"/>
</dbReference>
<comment type="caution">
    <text evidence="3">The sequence shown here is derived from an EMBL/GenBank/DDBJ whole genome shotgun (WGS) entry which is preliminary data.</text>
</comment>
<dbReference type="PRINTS" id="PR00385">
    <property type="entry name" value="P450"/>
</dbReference>
<keyword evidence="2" id="KW-0560">Oxidoreductase</keyword>
<dbReference type="Proteomes" id="UP001165583">
    <property type="component" value="Unassembled WGS sequence"/>
</dbReference>
<keyword evidence="2" id="KW-0479">Metal-binding</keyword>